<evidence type="ECO:0000313" key="2">
    <source>
        <dbReference type="Proteomes" id="UP001186974"/>
    </source>
</evidence>
<reference evidence="1" key="1">
    <citation type="submission" date="2024-09" db="EMBL/GenBank/DDBJ databases">
        <title>Black Yeasts Isolated from many extreme environments.</title>
        <authorList>
            <person name="Coleine C."/>
            <person name="Stajich J.E."/>
            <person name="Selbmann L."/>
        </authorList>
    </citation>
    <scope>NUCLEOTIDE SEQUENCE</scope>
    <source>
        <strain evidence="1">CCFEE 5737</strain>
    </source>
</reference>
<proteinExistence type="predicted"/>
<organism evidence="1 2">
    <name type="scientific">Coniosporium uncinatum</name>
    <dbReference type="NCBI Taxonomy" id="93489"/>
    <lineage>
        <taxon>Eukaryota</taxon>
        <taxon>Fungi</taxon>
        <taxon>Dikarya</taxon>
        <taxon>Ascomycota</taxon>
        <taxon>Pezizomycotina</taxon>
        <taxon>Dothideomycetes</taxon>
        <taxon>Dothideomycetes incertae sedis</taxon>
        <taxon>Coniosporium</taxon>
    </lineage>
</organism>
<keyword evidence="2" id="KW-1185">Reference proteome</keyword>
<accession>A0ACC3DJ55</accession>
<dbReference type="EMBL" id="JAWDJW010003873">
    <property type="protein sequence ID" value="KAK3076523.1"/>
    <property type="molecule type" value="Genomic_DNA"/>
</dbReference>
<name>A0ACC3DJ55_9PEZI</name>
<protein>
    <submittedName>
        <fullName evidence="1">Uncharacterized protein</fullName>
    </submittedName>
</protein>
<dbReference type="Proteomes" id="UP001186974">
    <property type="component" value="Unassembled WGS sequence"/>
</dbReference>
<comment type="caution">
    <text evidence="1">The sequence shown here is derived from an EMBL/GenBank/DDBJ whole genome shotgun (WGS) entry which is preliminary data.</text>
</comment>
<evidence type="ECO:0000313" key="1">
    <source>
        <dbReference type="EMBL" id="KAK3076523.1"/>
    </source>
</evidence>
<sequence>MSAPGVSRPSLDLSSLPPVLVLPTHIPEDDVHGLEDRLAELHAPLTYDATEARLVLSNISSKRRAALELRALKLWTEETTVSESRPRRADGGDEPEQRPNKRAKTELTSRGLRRTAAAQESSETESEVEQVDAVSDAASEKPVHKLVQPVAIEPATAPFTISDFCNVVKVVKLDWFEASLDAGRILPLHDFLIYEGRPVEKRAVESSPTSLKSEFREPVAAMAATTKHNLVERPSGLDSILQRAKADAASSSSNQGLSTYGPVRHANRRFGNQTRSDDLSKSQKAHLLQQTTSEYEGIGSDIPEPPEWVKKGVKYACQRSTPPDPPNEVFINQLEKIKLARLLNGDEIG</sequence>
<feature type="non-terminal residue" evidence="1">
    <location>
        <position position="349"/>
    </location>
</feature>
<gene>
    <name evidence="1" type="ORF">LTS18_012778</name>
</gene>